<reference evidence="1" key="2">
    <citation type="submission" date="2021-01" db="UniProtKB">
        <authorList>
            <consortium name="EnsemblMetazoa"/>
        </authorList>
    </citation>
    <scope>IDENTIFICATION</scope>
</reference>
<dbReference type="GeneID" id="105437261"/>
<dbReference type="EnsemblMetazoa" id="XM_011663668">
    <property type="protein sequence ID" value="XP_011661970"/>
    <property type="gene ID" value="LOC105437261"/>
</dbReference>
<dbReference type="RefSeq" id="XP_011661970.1">
    <property type="nucleotide sequence ID" value="XM_011663668.2"/>
</dbReference>
<protein>
    <submittedName>
        <fullName evidence="1">Uncharacterized protein</fullName>
    </submittedName>
</protein>
<organism evidence="1 2">
    <name type="scientific">Strongylocentrotus purpuratus</name>
    <name type="common">Purple sea urchin</name>
    <dbReference type="NCBI Taxonomy" id="7668"/>
    <lineage>
        <taxon>Eukaryota</taxon>
        <taxon>Metazoa</taxon>
        <taxon>Echinodermata</taxon>
        <taxon>Eleutherozoa</taxon>
        <taxon>Echinozoa</taxon>
        <taxon>Echinoidea</taxon>
        <taxon>Euechinoidea</taxon>
        <taxon>Echinacea</taxon>
        <taxon>Camarodonta</taxon>
        <taxon>Echinidea</taxon>
        <taxon>Strongylocentrotidae</taxon>
        <taxon>Strongylocentrotus</taxon>
    </lineage>
</organism>
<dbReference type="OMA" id="CMWLEWP"/>
<proteinExistence type="predicted"/>
<sequence>MATRSPKKSTTKTATIHNTVLNTPKVRMIQNNATNVLHRASFSMSPVEQKKLKPATPRGLLAMRATIAEMNLELPTSLLTAHGQLSLSSILTPEVTIIGYSPPRAPVVRRLRRQNAVIEGVTKSRGTRRPPSPATSSVQMEVDVPEKVLQSLQKLSRKLNYEEEIEVAAEEEEDSLDTDVSMQEMETAKDDIHHPVTPVLMAVKALSGLLNEAVHRSCTGCRLNYPSQKDHDDCMWLEWPDRVDKHIDEAITKLTEERYFRFINMVYLVNEMFEEELDACVEEATIFFSQRTEKEGRSVIYHKQTKRSITLTGHFEK</sequence>
<reference evidence="2" key="1">
    <citation type="submission" date="2015-02" db="EMBL/GenBank/DDBJ databases">
        <title>Genome sequencing for Strongylocentrotus purpuratus.</title>
        <authorList>
            <person name="Murali S."/>
            <person name="Liu Y."/>
            <person name="Vee V."/>
            <person name="English A."/>
            <person name="Wang M."/>
            <person name="Skinner E."/>
            <person name="Han Y."/>
            <person name="Muzny D.M."/>
            <person name="Worley K.C."/>
            <person name="Gibbs R.A."/>
        </authorList>
    </citation>
    <scope>NUCLEOTIDE SEQUENCE</scope>
</reference>
<dbReference type="AlphaFoldDB" id="A0A7M7HIJ1"/>
<dbReference type="Proteomes" id="UP000007110">
    <property type="component" value="Unassembled WGS sequence"/>
</dbReference>
<accession>A0A7M7HIJ1</accession>
<evidence type="ECO:0000313" key="1">
    <source>
        <dbReference type="EnsemblMetazoa" id="XP_011661970"/>
    </source>
</evidence>
<dbReference type="InParanoid" id="A0A7M7HIJ1"/>
<dbReference type="OrthoDB" id="10204346at2759"/>
<keyword evidence="2" id="KW-1185">Reference proteome</keyword>
<dbReference type="KEGG" id="spu:105437261"/>
<evidence type="ECO:0000313" key="2">
    <source>
        <dbReference type="Proteomes" id="UP000007110"/>
    </source>
</evidence>
<name>A0A7M7HIJ1_STRPU</name>